<feature type="chain" id="PRO_5033454712" description="HAT C-terminal dimerisation domain-containing protein" evidence="1">
    <location>
        <begin position="27"/>
        <end position="293"/>
    </location>
</feature>
<accession>A0A4V6DCT5</accession>
<dbReference type="PANTHER" id="PTHR11697">
    <property type="entry name" value="GENERAL TRANSCRIPTION FACTOR 2-RELATED ZINC FINGER PROTEIN"/>
    <property type="match status" value="1"/>
</dbReference>
<dbReference type="GO" id="GO:0046983">
    <property type="term" value="F:protein dimerization activity"/>
    <property type="evidence" value="ECO:0007669"/>
    <property type="project" value="InterPro"/>
</dbReference>
<sequence length="293" mass="33819">MECFEFVFIMVLMLKLLGIINELSHAKQTKGLNIVNALELIHDVKAQFNTMRESGWDNLFDDARQFCDVNGIPIPNMAEEISVRGRSRRDGFTITNLHHYRVGIFYVVLDKICAKMNHRFSEVTTELLMCFSCLDPKGSFSSFDVNKLARLAEIYDEDFLNHDRGVITGQLETYILHVRRHAAFANCKDIASLSQKMVETEKHLLFPLVYKLIELALLVPVSTATVERAFSAMKTIKSKSRNKIADDWFNNLMVCYIERELFNSLDEATILRWFQNLKSCKMQLPRNPARVQP</sequence>
<dbReference type="SUPFAM" id="SSF53098">
    <property type="entry name" value="Ribonuclease H-like"/>
    <property type="match status" value="1"/>
</dbReference>
<dbReference type="OMA" id="CRHIACH"/>
<dbReference type="Gramene" id="TKW38656">
    <property type="protein sequence ID" value="TKW38656"/>
    <property type="gene ID" value="SEVIR_1G129866v2"/>
</dbReference>
<evidence type="ECO:0000313" key="3">
    <source>
        <dbReference type="EMBL" id="TKW38656.1"/>
    </source>
</evidence>
<evidence type="ECO:0000313" key="4">
    <source>
        <dbReference type="Proteomes" id="UP000298652"/>
    </source>
</evidence>
<keyword evidence="4" id="KW-1185">Reference proteome</keyword>
<dbReference type="EMBL" id="CM016552">
    <property type="protein sequence ID" value="TKW38656.1"/>
    <property type="molecule type" value="Genomic_DNA"/>
</dbReference>
<evidence type="ECO:0000256" key="1">
    <source>
        <dbReference type="SAM" id="SignalP"/>
    </source>
</evidence>
<proteinExistence type="predicted"/>
<protein>
    <recommendedName>
        <fullName evidence="2">HAT C-terminal dimerisation domain-containing protein</fullName>
    </recommendedName>
</protein>
<dbReference type="Gramene" id="TKW38654">
    <property type="protein sequence ID" value="TKW38654"/>
    <property type="gene ID" value="SEVIR_1G129866v2"/>
</dbReference>
<reference evidence="3 4" key="1">
    <citation type="submission" date="2019-03" db="EMBL/GenBank/DDBJ databases">
        <title>WGS assembly of Setaria viridis.</title>
        <authorList>
            <person name="Huang P."/>
            <person name="Jenkins J."/>
            <person name="Grimwood J."/>
            <person name="Barry K."/>
            <person name="Healey A."/>
            <person name="Mamidi S."/>
            <person name="Sreedasyam A."/>
            <person name="Shu S."/>
            <person name="Feldman M."/>
            <person name="Wu J."/>
            <person name="Yu Y."/>
            <person name="Chen C."/>
            <person name="Johnson J."/>
            <person name="Rokhsar D."/>
            <person name="Baxter I."/>
            <person name="Schmutz J."/>
            <person name="Brutnell T."/>
            <person name="Kellogg E."/>
        </authorList>
    </citation>
    <scope>NUCLEOTIDE SEQUENCE [LARGE SCALE GENOMIC DNA]</scope>
    <source>
        <strain evidence="4">cv. A10</strain>
    </source>
</reference>
<evidence type="ECO:0000259" key="2">
    <source>
        <dbReference type="Pfam" id="PF05699"/>
    </source>
</evidence>
<name>A0A4V6DCT5_SETVI</name>
<dbReference type="AlphaFoldDB" id="A0A4V6DCT5"/>
<dbReference type="InterPro" id="IPR055298">
    <property type="entry name" value="AtLOH3-like"/>
</dbReference>
<dbReference type="EMBL" id="CM016552">
    <property type="protein sequence ID" value="TKW38654.1"/>
    <property type="molecule type" value="Genomic_DNA"/>
</dbReference>
<dbReference type="Pfam" id="PF05699">
    <property type="entry name" value="Dimer_Tnp_hAT"/>
    <property type="match status" value="1"/>
</dbReference>
<gene>
    <name evidence="3" type="ORF">SEVIR_1G129866v2</name>
</gene>
<dbReference type="InterPro" id="IPR012337">
    <property type="entry name" value="RNaseH-like_sf"/>
</dbReference>
<keyword evidence="1" id="KW-0732">Signal</keyword>
<feature type="signal peptide" evidence="1">
    <location>
        <begin position="1"/>
        <end position="26"/>
    </location>
</feature>
<feature type="domain" description="HAT C-terminal dimerisation" evidence="2">
    <location>
        <begin position="201"/>
        <end position="253"/>
    </location>
</feature>
<dbReference type="InterPro" id="IPR008906">
    <property type="entry name" value="HATC_C_dom"/>
</dbReference>
<dbReference type="PANTHER" id="PTHR11697:SF230">
    <property type="entry name" value="ZINC FINGER, MYM DOMAIN CONTAINING 1"/>
    <property type="match status" value="1"/>
</dbReference>
<dbReference type="Proteomes" id="UP000298652">
    <property type="component" value="Chromosome 1"/>
</dbReference>
<organism evidence="3 4">
    <name type="scientific">Setaria viridis</name>
    <name type="common">Green bristlegrass</name>
    <name type="synonym">Setaria italica subsp. viridis</name>
    <dbReference type="NCBI Taxonomy" id="4556"/>
    <lineage>
        <taxon>Eukaryota</taxon>
        <taxon>Viridiplantae</taxon>
        <taxon>Streptophyta</taxon>
        <taxon>Embryophyta</taxon>
        <taxon>Tracheophyta</taxon>
        <taxon>Spermatophyta</taxon>
        <taxon>Magnoliopsida</taxon>
        <taxon>Liliopsida</taxon>
        <taxon>Poales</taxon>
        <taxon>Poaceae</taxon>
        <taxon>PACMAD clade</taxon>
        <taxon>Panicoideae</taxon>
        <taxon>Panicodae</taxon>
        <taxon>Paniceae</taxon>
        <taxon>Cenchrinae</taxon>
        <taxon>Setaria</taxon>
    </lineage>
</organism>